<dbReference type="InterPro" id="IPR000276">
    <property type="entry name" value="GPCR_Rhodpsn"/>
</dbReference>
<dbReference type="SUPFAM" id="SSF81321">
    <property type="entry name" value="Family A G protein-coupled receptor-like"/>
    <property type="match status" value="1"/>
</dbReference>
<feature type="compositionally biased region" description="Basic and acidic residues" evidence="10">
    <location>
        <begin position="290"/>
        <end position="301"/>
    </location>
</feature>
<feature type="domain" description="G-protein coupled receptors family 1 profile" evidence="12">
    <location>
        <begin position="7"/>
        <end position="260"/>
    </location>
</feature>
<evidence type="ECO:0000313" key="13">
    <source>
        <dbReference type="EMBL" id="RMX59675.1"/>
    </source>
</evidence>
<dbReference type="Proteomes" id="UP000275408">
    <property type="component" value="Unassembled WGS sequence"/>
</dbReference>
<feature type="transmembrane region" description="Helical" evidence="11">
    <location>
        <begin position="151"/>
        <end position="172"/>
    </location>
</feature>
<comment type="similarity">
    <text evidence="9">Belongs to the G-protein coupled receptor 1 family.</text>
</comment>
<feature type="region of interest" description="Disordered" evidence="10">
    <location>
        <begin position="278"/>
        <end position="302"/>
    </location>
</feature>
<evidence type="ECO:0000256" key="3">
    <source>
        <dbReference type="ARBA" id="ARBA00022692"/>
    </source>
</evidence>
<keyword evidence="6 11" id="KW-0472">Membrane</keyword>
<evidence type="ECO:0000256" key="8">
    <source>
        <dbReference type="ARBA" id="ARBA00023224"/>
    </source>
</evidence>
<keyword evidence="5 9" id="KW-0297">G-protein coupled receptor</keyword>
<dbReference type="EMBL" id="RCHS01000292">
    <property type="protein sequence ID" value="RMX59675.1"/>
    <property type="molecule type" value="Genomic_DNA"/>
</dbReference>
<dbReference type="InterPro" id="IPR017452">
    <property type="entry name" value="GPCR_Rhodpsn_7TM"/>
</dbReference>
<sequence length="327" mass="37188">MAVGVAGNLLIVWIIKSSSRLKARSHILIANLAVADTLQSCNIFFMLVTAINGGYWMFGETICQITAFLTVEFVLASMLSLTTISINRYFKVMHEEKYDKIFTAKSIMIIISFIWTLPLMYAVPPLVGWSSYAFDPGKCLCLFRFRTKSSYAFFLVGTMTIPALVIICFAYFRVFQVVKLHRNRVWSLHFHQERSKLSSDEYKITSAVIIVVVSYIICFVPASVVNFIEILNSDFEFPLWLDFSSFVLIFVSHASNPLIYGFMNRQYRVSFLESLQKGSQTKRTRKNKSKSGDLHLQKHSPDPIMTSQALRGLDENNASCSKNCSTT</sequence>
<dbReference type="STRING" id="46731.A0A3M6V181"/>
<proteinExistence type="inferred from homology"/>
<accession>A0A3M6V181</accession>
<evidence type="ECO:0000256" key="11">
    <source>
        <dbReference type="SAM" id="Phobius"/>
    </source>
</evidence>
<evidence type="ECO:0000256" key="7">
    <source>
        <dbReference type="ARBA" id="ARBA00023170"/>
    </source>
</evidence>
<name>A0A3M6V181_POCDA</name>
<protein>
    <recommendedName>
        <fullName evidence="12">G-protein coupled receptors family 1 profile domain-containing protein</fullName>
    </recommendedName>
</protein>
<dbReference type="PROSITE" id="PS50262">
    <property type="entry name" value="G_PROTEIN_RECEP_F1_2"/>
    <property type="match status" value="1"/>
</dbReference>
<evidence type="ECO:0000256" key="5">
    <source>
        <dbReference type="ARBA" id="ARBA00023040"/>
    </source>
</evidence>
<gene>
    <name evidence="13" type="ORF">pdam_00012051</name>
</gene>
<evidence type="ECO:0000259" key="12">
    <source>
        <dbReference type="PROSITE" id="PS50262"/>
    </source>
</evidence>
<evidence type="ECO:0000256" key="1">
    <source>
        <dbReference type="ARBA" id="ARBA00004651"/>
    </source>
</evidence>
<dbReference type="GO" id="GO:0005886">
    <property type="term" value="C:plasma membrane"/>
    <property type="evidence" value="ECO:0007669"/>
    <property type="project" value="UniProtKB-SubCell"/>
</dbReference>
<dbReference type="Pfam" id="PF00001">
    <property type="entry name" value="7tm_1"/>
    <property type="match status" value="1"/>
</dbReference>
<evidence type="ECO:0000256" key="4">
    <source>
        <dbReference type="ARBA" id="ARBA00022989"/>
    </source>
</evidence>
<evidence type="ECO:0000256" key="9">
    <source>
        <dbReference type="RuleBase" id="RU000688"/>
    </source>
</evidence>
<keyword evidence="4 11" id="KW-1133">Transmembrane helix</keyword>
<dbReference type="OrthoDB" id="10044919at2759"/>
<keyword evidence="7 9" id="KW-0675">Receptor</keyword>
<keyword evidence="3 9" id="KW-0812">Transmembrane</keyword>
<keyword evidence="8 9" id="KW-0807">Transducer</keyword>
<dbReference type="AlphaFoldDB" id="A0A3M6V181"/>
<feature type="compositionally biased region" description="Basic residues" evidence="10">
    <location>
        <begin position="280"/>
        <end position="289"/>
    </location>
</feature>
<keyword evidence="2" id="KW-1003">Cell membrane</keyword>
<feature type="transmembrane region" description="Helical" evidence="11">
    <location>
        <begin position="27"/>
        <end position="53"/>
    </location>
</feature>
<dbReference type="PANTHER" id="PTHR22752:SF14">
    <property type="entry name" value="G-PROTEIN COUPLED RECEPTORS FAMILY 1 PROFILE DOMAIN-CONTAINING PROTEIN"/>
    <property type="match status" value="1"/>
</dbReference>
<dbReference type="PRINTS" id="PR00237">
    <property type="entry name" value="GPCRRHODOPSN"/>
</dbReference>
<organism evidence="13 14">
    <name type="scientific">Pocillopora damicornis</name>
    <name type="common">Cauliflower coral</name>
    <name type="synonym">Millepora damicornis</name>
    <dbReference type="NCBI Taxonomy" id="46731"/>
    <lineage>
        <taxon>Eukaryota</taxon>
        <taxon>Metazoa</taxon>
        <taxon>Cnidaria</taxon>
        <taxon>Anthozoa</taxon>
        <taxon>Hexacorallia</taxon>
        <taxon>Scleractinia</taxon>
        <taxon>Astrocoeniina</taxon>
        <taxon>Pocilloporidae</taxon>
        <taxon>Pocillopora</taxon>
    </lineage>
</organism>
<evidence type="ECO:0000313" key="14">
    <source>
        <dbReference type="Proteomes" id="UP000275408"/>
    </source>
</evidence>
<comment type="subcellular location">
    <subcellularLocation>
        <location evidence="1">Cell membrane</location>
        <topology evidence="1">Multi-pass membrane protein</topology>
    </subcellularLocation>
</comment>
<feature type="transmembrane region" description="Helical" evidence="11">
    <location>
        <begin position="240"/>
        <end position="262"/>
    </location>
</feature>
<evidence type="ECO:0000256" key="2">
    <source>
        <dbReference type="ARBA" id="ARBA00022475"/>
    </source>
</evidence>
<dbReference type="Gene3D" id="1.20.1070.10">
    <property type="entry name" value="Rhodopsin 7-helix transmembrane proteins"/>
    <property type="match status" value="1"/>
</dbReference>
<comment type="caution">
    <text evidence="13">The sequence shown here is derived from an EMBL/GenBank/DDBJ whole genome shotgun (WGS) entry which is preliminary data.</text>
</comment>
<dbReference type="CDD" id="cd00637">
    <property type="entry name" value="7tm_classA_rhodopsin-like"/>
    <property type="match status" value="1"/>
</dbReference>
<feature type="transmembrane region" description="Helical" evidence="11">
    <location>
        <begin position="204"/>
        <end position="228"/>
    </location>
</feature>
<evidence type="ECO:0000256" key="10">
    <source>
        <dbReference type="SAM" id="MobiDB-lite"/>
    </source>
</evidence>
<reference evidence="13 14" key="1">
    <citation type="journal article" date="2018" name="Sci. Rep.">
        <title>Comparative analysis of the Pocillopora damicornis genome highlights role of immune system in coral evolution.</title>
        <authorList>
            <person name="Cunning R."/>
            <person name="Bay R.A."/>
            <person name="Gillette P."/>
            <person name="Baker A.C."/>
            <person name="Traylor-Knowles N."/>
        </authorList>
    </citation>
    <scope>NUCLEOTIDE SEQUENCE [LARGE SCALE GENOMIC DNA]</scope>
    <source>
        <strain evidence="13">RSMAS</strain>
        <tissue evidence="13">Whole animal</tissue>
    </source>
</reference>
<dbReference type="GO" id="GO:0004930">
    <property type="term" value="F:G protein-coupled receptor activity"/>
    <property type="evidence" value="ECO:0007669"/>
    <property type="project" value="UniProtKB-KW"/>
</dbReference>
<dbReference type="PANTHER" id="PTHR22752">
    <property type="entry name" value="G PROTEIN-COUPLED RECEPTOR"/>
    <property type="match status" value="1"/>
</dbReference>
<dbReference type="SMART" id="SM01381">
    <property type="entry name" value="7TM_GPCR_Srsx"/>
    <property type="match status" value="1"/>
</dbReference>
<feature type="transmembrane region" description="Helical" evidence="11">
    <location>
        <begin position="107"/>
        <end position="131"/>
    </location>
</feature>
<keyword evidence="14" id="KW-1185">Reference proteome</keyword>
<evidence type="ECO:0000256" key="6">
    <source>
        <dbReference type="ARBA" id="ARBA00023136"/>
    </source>
</evidence>
<dbReference type="PROSITE" id="PS00237">
    <property type="entry name" value="G_PROTEIN_RECEP_F1_1"/>
    <property type="match status" value="1"/>
</dbReference>
<feature type="transmembrane region" description="Helical" evidence="11">
    <location>
        <begin position="65"/>
        <end position="86"/>
    </location>
</feature>